<evidence type="ECO:0000256" key="4">
    <source>
        <dbReference type="ARBA" id="ARBA00022989"/>
    </source>
</evidence>
<feature type="transmembrane region" description="Helical" evidence="6">
    <location>
        <begin position="16"/>
        <end position="36"/>
    </location>
</feature>
<feature type="transmembrane region" description="Helical" evidence="6">
    <location>
        <begin position="48"/>
        <end position="68"/>
    </location>
</feature>
<feature type="transmembrane region" description="Helical" evidence="6">
    <location>
        <begin position="80"/>
        <end position="102"/>
    </location>
</feature>
<name>A0ABU9HCB9_9GAMM</name>
<organism evidence="8 9">
    <name type="scientific">Psychromonas arctica</name>
    <dbReference type="NCBI Taxonomy" id="168275"/>
    <lineage>
        <taxon>Bacteria</taxon>
        <taxon>Pseudomonadati</taxon>
        <taxon>Pseudomonadota</taxon>
        <taxon>Gammaproteobacteria</taxon>
        <taxon>Alteromonadales</taxon>
        <taxon>Psychromonadaceae</taxon>
        <taxon>Psychromonas</taxon>
    </lineage>
</organism>
<keyword evidence="2" id="KW-1003">Cell membrane</keyword>
<dbReference type="SUPFAM" id="SSF103481">
    <property type="entry name" value="Multidrug resistance efflux transporter EmrE"/>
    <property type="match status" value="2"/>
</dbReference>
<feature type="transmembrane region" description="Helical" evidence="6">
    <location>
        <begin position="262"/>
        <end position="280"/>
    </location>
</feature>
<dbReference type="PANTHER" id="PTHR32322">
    <property type="entry name" value="INNER MEMBRANE TRANSPORTER"/>
    <property type="match status" value="1"/>
</dbReference>
<dbReference type="Proteomes" id="UP001366060">
    <property type="component" value="Unassembled WGS sequence"/>
</dbReference>
<evidence type="ECO:0000256" key="6">
    <source>
        <dbReference type="SAM" id="Phobius"/>
    </source>
</evidence>
<evidence type="ECO:0000259" key="7">
    <source>
        <dbReference type="Pfam" id="PF00892"/>
    </source>
</evidence>
<evidence type="ECO:0000256" key="2">
    <source>
        <dbReference type="ARBA" id="ARBA00022475"/>
    </source>
</evidence>
<dbReference type="PANTHER" id="PTHR32322:SF18">
    <property type="entry name" value="S-ADENOSYLMETHIONINE_S-ADENOSYLHOMOCYSTEINE TRANSPORTER"/>
    <property type="match status" value="1"/>
</dbReference>
<dbReference type="Pfam" id="PF00892">
    <property type="entry name" value="EamA"/>
    <property type="match status" value="2"/>
</dbReference>
<accession>A0ABU9HCB9</accession>
<dbReference type="InterPro" id="IPR050638">
    <property type="entry name" value="AA-Vitamin_Transporters"/>
</dbReference>
<sequence>MTNTVTADSTSTNNRILWMAFLGLLMTNLFWAINAILARGFMPEVAPIAMNLFRWIGAFILLTPFALPRVIKSWPTIRPHLLPLSGLAILSIALYNSLLYVAANFTTAVNITLINTLIPIATLLIAWRVLGNRPRLMQSIGMAISILGVLLILTKGYLPHLLSLKFSQGDLFMITAVVVWALFTVLLKKMSLKLPAITVLYLLVMLGLPFLMIGYAIEAVFFKFYLPSLEHLSLFAYLWVFPSILAYIFWTNGVVRLGPESASLSITLMPLFGAILAIIFLDESIYWFHIVGGLCSLVGMLLALLPANKLPTIFKLNT</sequence>
<dbReference type="InterPro" id="IPR000620">
    <property type="entry name" value="EamA_dom"/>
</dbReference>
<dbReference type="RefSeq" id="WP_341627968.1">
    <property type="nucleotide sequence ID" value="NZ_JBAKBA010000019.1"/>
</dbReference>
<keyword evidence="9" id="KW-1185">Reference proteome</keyword>
<reference evidence="8 9" key="1">
    <citation type="submission" date="2024-02" db="EMBL/GenBank/DDBJ databases">
        <title>Bacteria isolated from the canopy kelp, Nereocystis luetkeana.</title>
        <authorList>
            <person name="Pfister C.A."/>
            <person name="Younker I.T."/>
            <person name="Light S.H."/>
        </authorList>
    </citation>
    <scope>NUCLEOTIDE SEQUENCE [LARGE SCALE GENOMIC DNA]</scope>
    <source>
        <strain evidence="8 9">TI.2.07</strain>
    </source>
</reference>
<feature type="transmembrane region" description="Helical" evidence="6">
    <location>
        <begin position="232"/>
        <end position="250"/>
    </location>
</feature>
<feature type="transmembrane region" description="Helical" evidence="6">
    <location>
        <begin position="108"/>
        <end position="127"/>
    </location>
</feature>
<evidence type="ECO:0000256" key="5">
    <source>
        <dbReference type="ARBA" id="ARBA00023136"/>
    </source>
</evidence>
<feature type="transmembrane region" description="Helical" evidence="6">
    <location>
        <begin position="170"/>
        <end position="187"/>
    </location>
</feature>
<feature type="domain" description="EamA" evidence="7">
    <location>
        <begin position="169"/>
        <end position="304"/>
    </location>
</feature>
<comment type="caution">
    <text evidence="8">The sequence shown here is derived from an EMBL/GenBank/DDBJ whole genome shotgun (WGS) entry which is preliminary data.</text>
</comment>
<evidence type="ECO:0000313" key="8">
    <source>
        <dbReference type="EMBL" id="MEL0659411.1"/>
    </source>
</evidence>
<gene>
    <name evidence="8" type="ORF">V6255_09700</name>
</gene>
<keyword evidence="4 6" id="KW-1133">Transmembrane helix</keyword>
<evidence type="ECO:0000256" key="1">
    <source>
        <dbReference type="ARBA" id="ARBA00004651"/>
    </source>
</evidence>
<proteinExistence type="predicted"/>
<feature type="domain" description="EamA" evidence="7">
    <location>
        <begin position="20"/>
        <end position="154"/>
    </location>
</feature>
<keyword evidence="3 6" id="KW-0812">Transmembrane</keyword>
<dbReference type="EMBL" id="JBAKBA010000019">
    <property type="protein sequence ID" value="MEL0659411.1"/>
    <property type="molecule type" value="Genomic_DNA"/>
</dbReference>
<dbReference type="InterPro" id="IPR037185">
    <property type="entry name" value="EmrE-like"/>
</dbReference>
<feature type="transmembrane region" description="Helical" evidence="6">
    <location>
        <begin position="286"/>
        <end position="305"/>
    </location>
</feature>
<evidence type="ECO:0000256" key="3">
    <source>
        <dbReference type="ARBA" id="ARBA00022692"/>
    </source>
</evidence>
<evidence type="ECO:0000313" key="9">
    <source>
        <dbReference type="Proteomes" id="UP001366060"/>
    </source>
</evidence>
<keyword evidence="5 6" id="KW-0472">Membrane</keyword>
<comment type="subcellular location">
    <subcellularLocation>
        <location evidence="1">Cell membrane</location>
        <topology evidence="1">Multi-pass membrane protein</topology>
    </subcellularLocation>
</comment>
<feature type="transmembrane region" description="Helical" evidence="6">
    <location>
        <begin position="139"/>
        <end position="158"/>
    </location>
</feature>
<feature type="transmembrane region" description="Helical" evidence="6">
    <location>
        <begin position="199"/>
        <end position="226"/>
    </location>
</feature>
<protein>
    <submittedName>
        <fullName evidence="8">DMT family transporter</fullName>
    </submittedName>
</protein>